<dbReference type="InterPro" id="IPR003959">
    <property type="entry name" value="ATPase_AAA_core"/>
</dbReference>
<dbReference type="EMBL" id="MN739259">
    <property type="protein sequence ID" value="QHS95866.1"/>
    <property type="molecule type" value="Genomic_DNA"/>
</dbReference>
<dbReference type="PROSITE" id="PS00674">
    <property type="entry name" value="AAA"/>
    <property type="match status" value="1"/>
</dbReference>
<sequence length="537" mass="62965">MHIEDVKVVVTDTLKHSFMSELKTGNVLLDTLVGFIIMTFITTVMSGFVMSINNGKYFAIWRYWDGTYDFQNCFKRKNLIKITGRKFTDMLYFKTRIDFSMRFQAIISLINELTHQNAIEKNIRQLSEFQIRERVKYNSNLDVDEIEKDFSFIIDQKQVVFLKPDVYCRLNCDSEVEEAGSNSNKRSYSRDTYEILIYSYKYTCKELFDYLDQVTDEYERNQKELKNKHKYILSYDGIGDADEGYGVKWTKERFRSNKRFDNLFFEGKEEVLCQIHDFINGKEMYRKIGKPYHLGIVLYGEPGCGKTSFINALANELGRSIKEINFSKLKTADDLERSITCTEYNSINMDYDNVIVTFEDIDCATNIVKRRKQMVDSTVESFEEEDSIDETTDVKNMFKTLKKLSNKNEDWVSLEKGKKDNQLTLSNLLNVLDGSREMPGRIIVVTTNKIDWIDDALLREGRIDIRVELKKIGAELMWKMYENFRDAQGVAIGEKERVDWNENKSLFIEQAPCKVINKIQKHKSDFVAMLKSFKVDK</sequence>
<reference evidence="4" key="1">
    <citation type="journal article" date="2020" name="Nature">
        <title>Giant virus diversity and host interactions through global metagenomics.</title>
        <authorList>
            <person name="Schulz F."/>
            <person name="Roux S."/>
            <person name="Paez-Espino D."/>
            <person name="Jungbluth S."/>
            <person name="Walsh D.A."/>
            <person name="Denef V.J."/>
            <person name="McMahon K.D."/>
            <person name="Konstantinidis K.T."/>
            <person name="Eloe-Fadrosh E.A."/>
            <person name="Kyrpides N.C."/>
            <person name="Woyke T."/>
        </authorList>
    </citation>
    <scope>NUCLEOTIDE SEQUENCE</scope>
    <source>
        <strain evidence="4">GVMAG-M-3300018868-6</strain>
    </source>
</reference>
<dbReference type="Gene3D" id="3.40.50.300">
    <property type="entry name" value="P-loop containing nucleotide triphosphate hydrolases"/>
    <property type="match status" value="1"/>
</dbReference>
<dbReference type="AlphaFoldDB" id="A0A6C0BUD9"/>
<protein>
    <recommendedName>
        <fullName evidence="3">AAA+ ATPase domain-containing protein</fullName>
    </recommendedName>
</protein>
<keyword evidence="2" id="KW-1133">Transmembrane helix</keyword>
<dbReference type="InterPro" id="IPR003593">
    <property type="entry name" value="AAA+_ATPase"/>
</dbReference>
<keyword evidence="2" id="KW-0472">Membrane</keyword>
<proteinExistence type="inferred from homology"/>
<organism evidence="4">
    <name type="scientific">viral metagenome</name>
    <dbReference type="NCBI Taxonomy" id="1070528"/>
    <lineage>
        <taxon>unclassified sequences</taxon>
        <taxon>metagenomes</taxon>
        <taxon>organismal metagenomes</taxon>
    </lineage>
</organism>
<dbReference type="InterPro" id="IPR027417">
    <property type="entry name" value="P-loop_NTPase"/>
</dbReference>
<dbReference type="Pfam" id="PF00004">
    <property type="entry name" value="AAA"/>
    <property type="match status" value="2"/>
</dbReference>
<feature type="domain" description="AAA+ ATPase" evidence="3">
    <location>
        <begin position="292"/>
        <end position="473"/>
    </location>
</feature>
<dbReference type="GO" id="GO:0016887">
    <property type="term" value="F:ATP hydrolysis activity"/>
    <property type="evidence" value="ECO:0007669"/>
    <property type="project" value="InterPro"/>
</dbReference>
<dbReference type="SUPFAM" id="SSF52540">
    <property type="entry name" value="P-loop containing nucleoside triphosphate hydrolases"/>
    <property type="match status" value="1"/>
</dbReference>
<name>A0A6C0BUD9_9ZZZZ</name>
<accession>A0A6C0BUD9</accession>
<dbReference type="InterPro" id="IPR003960">
    <property type="entry name" value="ATPase_AAA_CS"/>
</dbReference>
<dbReference type="PANTHER" id="PTHR23070">
    <property type="entry name" value="BCS1 AAA-TYPE ATPASE"/>
    <property type="match status" value="1"/>
</dbReference>
<keyword evidence="2" id="KW-0812">Transmembrane</keyword>
<evidence type="ECO:0000313" key="4">
    <source>
        <dbReference type="EMBL" id="QHS95866.1"/>
    </source>
</evidence>
<evidence type="ECO:0000256" key="2">
    <source>
        <dbReference type="SAM" id="Phobius"/>
    </source>
</evidence>
<dbReference type="GO" id="GO:0005524">
    <property type="term" value="F:ATP binding"/>
    <property type="evidence" value="ECO:0007669"/>
    <property type="project" value="InterPro"/>
</dbReference>
<evidence type="ECO:0000256" key="1">
    <source>
        <dbReference type="ARBA" id="ARBA00007448"/>
    </source>
</evidence>
<evidence type="ECO:0000259" key="3">
    <source>
        <dbReference type="SMART" id="SM00382"/>
    </source>
</evidence>
<comment type="similarity">
    <text evidence="1">Belongs to the AAA ATPase family. BCS1 subfamily.</text>
</comment>
<dbReference type="InterPro" id="IPR050747">
    <property type="entry name" value="Mitochondrial_chaperone_BCS1"/>
</dbReference>
<dbReference type="SMART" id="SM00382">
    <property type="entry name" value="AAA"/>
    <property type="match status" value="1"/>
</dbReference>
<feature type="transmembrane region" description="Helical" evidence="2">
    <location>
        <begin position="32"/>
        <end position="52"/>
    </location>
</feature>